<reference evidence="3" key="1">
    <citation type="submission" date="2025-08" db="UniProtKB">
        <authorList>
            <consortium name="RefSeq"/>
        </authorList>
    </citation>
    <scope>IDENTIFICATION</scope>
    <source>
        <tissue evidence="3">Young leaves</tissue>
    </source>
</reference>
<dbReference type="InterPro" id="IPR040340">
    <property type="entry name" value="CEST/Y3IP1"/>
</dbReference>
<evidence type="ECO:0000256" key="1">
    <source>
        <dbReference type="SAM" id="MobiDB-lite"/>
    </source>
</evidence>
<name>A0A6J1EGQ7_CUCMO</name>
<evidence type="ECO:0000313" key="2">
    <source>
        <dbReference type="Proteomes" id="UP000504609"/>
    </source>
</evidence>
<dbReference type="RefSeq" id="XP_022925963.1">
    <property type="nucleotide sequence ID" value="XM_023070195.1"/>
</dbReference>
<dbReference type="GO" id="GO:0048564">
    <property type="term" value="P:photosystem I assembly"/>
    <property type="evidence" value="ECO:0007669"/>
    <property type="project" value="InterPro"/>
</dbReference>
<dbReference type="PANTHER" id="PTHR33672:SF24">
    <property type="entry name" value="OS01G0798600 PROTEIN"/>
    <property type="match status" value="1"/>
</dbReference>
<proteinExistence type="predicted"/>
<dbReference type="KEGG" id="cmos:111433224"/>
<dbReference type="GeneID" id="111433224"/>
<dbReference type="Proteomes" id="UP000504609">
    <property type="component" value="Unplaced"/>
</dbReference>
<dbReference type="GO" id="GO:0009535">
    <property type="term" value="C:chloroplast thylakoid membrane"/>
    <property type="evidence" value="ECO:0007669"/>
    <property type="project" value="InterPro"/>
</dbReference>
<feature type="region of interest" description="Disordered" evidence="1">
    <location>
        <begin position="40"/>
        <end position="81"/>
    </location>
</feature>
<keyword evidence="2" id="KW-1185">Reference proteome</keyword>
<accession>A0A6J1EGQ7</accession>
<sequence length="264" mass="28486">MPAIADKLEPLSVGTTGRRYELVEDVVIEVSTQFKLESYSAPNSAYSSPPLGSGAAAKKKVHDGGRGLNRSKSCGEGRGKALPHGLIENRVMIWEKGHKHKTEEGKARRFRCGALCLLLPVLGGLGFKVGKGKEERKEEVEEGEEGGGCISISISHSRVSLEKFECGSWASSGMVAHEDGESMSGMGSLYFDLPMELIRNSVGARTQSPAQTAFVFNRDGVGVHHLPVWTKAKLAEESGAASPCVITPRLRRAREEFNALLEAH</sequence>
<dbReference type="PANTHER" id="PTHR33672">
    <property type="entry name" value="YCF3-INTERACTING PROTEIN 1, CHLOROPLASTIC"/>
    <property type="match status" value="1"/>
</dbReference>
<dbReference type="AlphaFoldDB" id="A0A6J1EGQ7"/>
<organism evidence="2 3">
    <name type="scientific">Cucurbita moschata</name>
    <name type="common">Winter crookneck squash</name>
    <name type="synonym">Cucurbita pepo var. moschata</name>
    <dbReference type="NCBI Taxonomy" id="3662"/>
    <lineage>
        <taxon>Eukaryota</taxon>
        <taxon>Viridiplantae</taxon>
        <taxon>Streptophyta</taxon>
        <taxon>Embryophyta</taxon>
        <taxon>Tracheophyta</taxon>
        <taxon>Spermatophyta</taxon>
        <taxon>Magnoliopsida</taxon>
        <taxon>eudicotyledons</taxon>
        <taxon>Gunneridae</taxon>
        <taxon>Pentapetalae</taxon>
        <taxon>rosids</taxon>
        <taxon>fabids</taxon>
        <taxon>Cucurbitales</taxon>
        <taxon>Cucurbitaceae</taxon>
        <taxon>Cucurbiteae</taxon>
        <taxon>Cucurbita</taxon>
    </lineage>
</organism>
<gene>
    <name evidence="3" type="primary">LOC111433224</name>
</gene>
<feature type="compositionally biased region" description="Low complexity" evidence="1">
    <location>
        <begin position="40"/>
        <end position="50"/>
    </location>
</feature>
<dbReference type="GO" id="GO:0080183">
    <property type="term" value="P:response to photooxidative stress"/>
    <property type="evidence" value="ECO:0007669"/>
    <property type="project" value="InterPro"/>
</dbReference>
<evidence type="ECO:0000313" key="3">
    <source>
        <dbReference type="RefSeq" id="XP_022925963.1"/>
    </source>
</evidence>
<protein>
    <submittedName>
        <fullName evidence="3">Uncharacterized protein LOC111433224</fullName>
    </submittedName>
</protein>